<keyword evidence="1" id="KW-1133">Transmembrane helix</keyword>
<proteinExistence type="predicted"/>
<reference evidence="2" key="1">
    <citation type="submission" date="2020-10" db="EMBL/GenBank/DDBJ databases">
        <authorList>
            <person name="Gilroy R."/>
        </authorList>
    </citation>
    <scope>NUCLEOTIDE SEQUENCE</scope>
    <source>
        <strain evidence="2">B1-13419</strain>
    </source>
</reference>
<evidence type="ECO:0000313" key="2">
    <source>
        <dbReference type="EMBL" id="MBO8474448.1"/>
    </source>
</evidence>
<comment type="caution">
    <text evidence="2">The sequence shown here is derived from an EMBL/GenBank/DDBJ whole genome shotgun (WGS) entry which is preliminary data.</text>
</comment>
<feature type="transmembrane region" description="Helical" evidence="1">
    <location>
        <begin position="20"/>
        <end position="37"/>
    </location>
</feature>
<evidence type="ECO:0000313" key="3">
    <source>
        <dbReference type="Proteomes" id="UP000823757"/>
    </source>
</evidence>
<dbReference type="AlphaFoldDB" id="A0A9D9IMQ8"/>
<dbReference type="Proteomes" id="UP000823757">
    <property type="component" value="Unassembled WGS sequence"/>
</dbReference>
<organism evidence="2 3">
    <name type="scientific">Candidatus Cryptobacteroides faecigallinarum</name>
    <dbReference type="NCBI Taxonomy" id="2840763"/>
    <lineage>
        <taxon>Bacteria</taxon>
        <taxon>Pseudomonadati</taxon>
        <taxon>Bacteroidota</taxon>
        <taxon>Bacteroidia</taxon>
        <taxon>Bacteroidales</taxon>
        <taxon>Candidatus Cryptobacteroides</taxon>
    </lineage>
</organism>
<dbReference type="EMBL" id="JADIMD010000054">
    <property type="protein sequence ID" value="MBO8474448.1"/>
    <property type="molecule type" value="Genomic_DNA"/>
</dbReference>
<name>A0A9D9IMQ8_9BACT</name>
<gene>
    <name evidence="2" type="ORF">IAB91_04045</name>
</gene>
<keyword evidence="1" id="KW-0472">Membrane</keyword>
<accession>A0A9D9IMQ8</accession>
<reference evidence="2" key="2">
    <citation type="journal article" date="2021" name="PeerJ">
        <title>Extensive microbial diversity within the chicken gut microbiome revealed by metagenomics and culture.</title>
        <authorList>
            <person name="Gilroy R."/>
            <person name="Ravi A."/>
            <person name="Getino M."/>
            <person name="Pursley I."/>
            <person name="Horton D.L."/>
            <person name="Alikhan N.F."/>
            <person name="Baker D."/>
            <person name="Gharbi K."/>
            <person name="Hall N."/>
            <person name="Watson M."/>
            <person name="Adriaenssens E.M."/>
            <person name="Foster-Nyarko E."/>
            <person name="Jarju S."/>
            <person name="Secka A."/>
            <person name="Antonio M."/>
            <person name="Oren A."/>
            <person name="Chaudhuri R.R."/>
            <person name="La Ragione R."/>
            <person name="Hildebrand F."/>
            <person name="Pallen M.J."/>
        </authorList>
    </citation>
    <scope>NUCLEOTIDE SEQUENCE</scope>
    <source>
        <strain evidence="2">B1-13419</strain>
    </source>
</reference>
<evidence type="ECO:0000256" key="1">
    <source>
        <dbReference type="SAM" id="Phobius"/>
    </source>
</evidence>
<keyword evidence="1" id="KW-0812">Transmembrane</keyword>
<sequence>MKVYGYTGSDGQQRKPGCLQWFFAILTVTSIIGYCVSNPSESRNKAIKESFSQSDVVGYWEDMDYDFLVYRIRKDSVKGYVFEMGDKKTMADWSRIPDLLSEQYIAGYRVFFCSERKISDRHICGSVLGEEGYYDGDYFVIDSYGDLKCFDWFGYICTFQKIQ</sequence>
<protein>
    <submittedName>
        <fullName evidence="2">Uncharacterized protein</fullName>
    </submittedName>
</protein>